<keyword evidence="9" id="KW-1185">Reference proteome</keyword>
<dbReference type="Proteomes" id="UP001565927">
    <property type="component" value="Unassembled WGS sequence"/>
</dbReference>
<comment type="subcellular location">
    <subcellularLocation>
        <location evidence="1">Cell membrane</location>
        <topology evidence="1">Multi-pass membrane protein</topology>
    </subcellularLocation>
</comment>
<evidence type="ECO:0000259" key="7">
    <source>
        <dbReference type="Pfam" id="PF00482"/>
    </source>
</evidence>
<keyword evidence="4 6" id="KW-1133">Transmembrane helix</keyword>
<gene>
    <name evidence="8" type="ORF">AB2L27_12180</name>
</gene>
<proteinExistence type="predicted"/>
<evidence type="ECO:0000256" key="3">
    <source>
        <dbReference type="ARBA" id="ARBA00022692"/>
    </source>
</evidence>
<keyword evidence="3 6" id="KW-0812">Transmembrane</keyword>
<evidence type="ECO:0000313" key="8">
    <source>
        <dbReference type="EMBL" id="MEZ0165512.1"/>
    </source>
</evidence>
<comment type="caution">
    <text evidence="8">The sequence shown here is derived from an EMBL/GenBank/DDBJ whole genome shotgun (WGS) entry which is preliminary data.</text>
</comment>
<dbReference type="PANTHER" id="PTHR35007">
    <property type="entry name" value="INTEGRAL MEMBRANE PROTEIN-RELATED"/>
    <property type="match status" value="1"/>
</dbReference>
<protein>
    <submittedName>
        <fullName evidence="8">Type II secretion system F family protein</fullName>
    </submittedName>
</protein>
<keyword evidence="2" id="KW-1003">Cell membrane</keyword>
<evidence type="ECO:0000256" key="6">
    <source>
        <dbReference type="SAM" id="Phobius"/>
    </source>
</evidence>
<dbReference type="InterPro" id="IPR018076">
    <property type="entry name" value="T2SS_GspF_dom"/>
</dbReference>
<evidence type="ECO:0000313" key="9">
    <source>
        <dbReference type="Proteomes" id="UP001565927"/>
    </source>
</evidence>
<dbReference type="RefSeq" id="WP_370441735.1">
    <property type="nucleotide sequence ID" value="NZ_JBGFTU010000012.1"/>
</dbReference>
<dbReference type="Pfam" id="PF00482">
    <property type="entry name" value="T2SSF"/>
    <property type="match status" value="1"/>
</dbReference>
<feature type="domain" description="Type II secretion system protein GspF" evidence="7">
    <location>
        <begin position="79"/>
        <end position="204"/>
    </location>
</feature>
<dbReference type="PANTHER" id="PTHR35007:SF3">
    <property type="entry name" value="POSSIBLE CONSERVED ALANINE RICH MEMBRANE PROTEIN"/>
    <property type="match status" value="1"/>
</dbReference>
<name>A0ABV4H1R9_9ACTN</name>
<accession>A0ABV4H1R9</accession>
<feature type="transmembrane region" description="Helical" evidence="6">
    <location>
        <begin position="180"/>
        <end position="213"/>
    </location>
</feature>
<evidence type="ECO:0000256" key="2">
    <source>
        <dbReference type="ARBA" id="ARBA00022475"/>
    </source>
</evidence>
<dbReference type="EMBL" id="JBGFTU010000012">
    <property type="protein sequence ID" value="MEZ0165512.1"/>
    <property type="molecule type" value="Genomic_DNA"/>
</dbReference>
<evidence type="ECO:0000256" key="4">
    <source>
        <dbReference type="ARBA" id="ARBA00022989"/>
    </source>
</evidence>
<evidence type="ECO:0000256" key="5">
    <source>
        <dbReference type="ARBA" id="ARBA00023136"/>
    </source>
</evidence>
<reference evidence="8 9" key="1">
    <citation type="submission" date="2024-07" db="EMBL/GenBank/DDBJ databases">
        <authorList>
            <person name="Thanompreechachai J."/>
            <person name="Duangmal K."/>
        </authorList>
    </citation>
    <scope>NUCLEOTIDE SEQUENCE [LARGE SCALE GENOMIC DNA]</scope>
    <source>
        <strain evidence="8 9">LSe6-4</strain>
    </source>
</reference>
<sequence length="218" mass="21230">MSGVVAGLGPQGACVVVAVLLAAAVLVPGGGAGGAGGPAGRGRGAAGRAPGPVLRRVRARVRAPDPAQAAPVADAALVADLLATAVTAGLPPGRALAAVLDALGAEGFAAEPVLQRAAARLSWGSGHDGPGQVFAEDPGRWDDVADPLLLSARTGAPVADLLRSAAASGRDRRRWEAQAAAARLSASLVLPLGVCTLPAFLLLGVVPVVLSLAGDVLG</sequence>
<keyword evidence="5 6" id="KW-0472">Membrane</keyword>
<evidence type="ECO:0000256" key="1">
    <source>
        <dbReference type="ARBA" id="ARBA00004651"/>
    </source>
</evidence>
<organism evidence="8 9">
    <name type="scientific">Kineococcus halophytocola</name>
    <dbReference type="NCBI Taxonomy" id="3234027"/>
    <lineage>
        <taxon>Bacteria</taxon>
        <taxon>Bacillati</taxon>
        <taxon>Actinomycetota</taxon>
        <taxon>Actinomycetes</taxon>
        <taxon>Kineosporiales</taxon>
        <taxon>Kineosporiaceae</taxon>
        <taxon>Kineococcus</taxon>
    </lineage>
</organism>